<keyword evidence="3" id="KW-0547">Nucleotide-binding</keyword>
<dbReference type="InterPro" id="IPR003439">
    <property type="entry name" value="ABC_transporter-like_ATP-bd"/>
</dbReference>
<keyword evidence="2" id="KW-0813">Transport</keyword>
<dbReference type="EMBL" id="CFFA01000001">
    <property type="protein sequence ID" value="CEX61619.1"/>
    <property type="molecule type" value="Genomic_DNA"/>
</dbReference>
<dbReference type="InterPro" id="IPR027417">
    <property type="entry name" value="P-loop_NTPase"/>
</dbReference>
<proteinExistence type="inferred from homology"/>
<dbReference type="PANTHER" id="PTHR43335:SF4">
    <property type="entry name" value="ABC TRANSPORTER, ATP-BINDING PROTEIN"/>
    <property type="match status" value="1"/>
</dbReference>
<keyword evidence="6" id="KW-0378">Hydrolase</keyword>
<dbReference type="SUPFAM" id="SSF52540">
    <property type="entry name" value="P-loop containing nucleoside triphosphate hydrolases"/>
    <property type="match status" value="1"/>
</dbReference>
<name>A0A0T8LSP0_STREE</name>
<dbReference type="EC" id="3.6.3.-" evidence="6"/>
<accession>A0A0T8LSP0</accession>
<dbReference type="InterPro" id="IPR017871">
    <property type="entry name" value="ABC_transporter-like_CS"/>
</dbReference>
<dbReference type="SMART" id="SM00382">
    <property type="entry name" value="AAA"/>
    <property type="match status" value="1"/>
</dbReference>
<evidence type="ECO:0000256" key="2">
    <source>
        <dbReference type="ARBA" id="ARBA00022448"/>
    </source>
</evidence>
<evidence type="ECO:0000313" key="9">
    <source>
        <dbReference type="Proteomes" id="UP000405447"/>
    </source>
</evidence>
<evidence type="ECO:0000313" key="8">
    <source>
        <dbReference type="Proteomes" id="UP000048507"/>
    </source>
</evidence>
<reference evidence="7 9" key="2">
    <citation type="submission" date="2019-04" db="EMBL/GenBank/DDBJ databases">
        <authorList>
            <consortium name="Pathogen Informatics"/>
        </authorList>
    </citation>
    <scope>NUCLEOTIDE SEQUENCE [LARGE SCALE GENOMIC DNA]</scope>
    <source>
        <strain evidence="7 9">GPSC535</strain>
    </source>
</reference>
<dbReference type="EMBL" id="CABCSJ010000006">
    <property type="protein sequence ID" value="VST71596.1"/>
    <property type="molecule type" value="Genomic_DNA"/>
</dbReference>
<dbReference type="AlphaFoldDB" id="A0A0T8LSP0"/>
<dbReference type="PROSITE" id="PS00211">
    <property type="entry name" value="ABC_TRANSPORTER_1"/>
    <property type="match status" value="1"/>
</dbReference>
<evidence type="ECO:0000256" key="3">
    <source>
        <dbReference type="ARBA" id="ARBA00022741"/>
    </source>
</evidence>
<evidence type="ECO:0000259" key="5">
    <source>
        <dbReference type="PROSITE" id="PS50893"/>
    </source>
</evidence>
<dbReference type="RefSeq" id="WP_001245733.1">
    <property type="nucleotide sequence ID" value="NZ_CABFMK010000015.1"/>
</dbReference>
<dbReference type="Gene3D" id="3.40.50.300">
    <property type="entry name" value="P-loop containing nucleotide triphosphate hydrolases"/>
    <property type="match status" value="1"/>
</dbReference>
<dbReference type="GO" id="GO:0005524">
    <property type="term" value="F:ATP binding"/>
    <property type="evidence" value="ECO:0007669"/>
    <property type="project" value="UniProtKB-KW"/>
</dbReference>
<evidence type="ECO:0000313" key="7">
    <source>
        <dbReference type="EMBL" id="VST71596.1"/>
    </source>
</evidence>
<dbReference type="GO" id="GO:0016887">
    <property type="term" value="F:ATP hydrolysis activity"/>
    <property type="evidence" value="ECO:0007669"/>
    <property type="project" value="InterPro"/>
</dbReference>
<comment type="similarity">
    <text evidence="1">Belongs to the ABC transporter superfamily.</text>
</comment>
<dbReference type="PANTHER" id="PTHR43335">
    <property type="entry name" value="ABC TRANSPORTER, ATP-BINDING PROTEIN"/>
    <property type="match status" value="1"/>
</dbReference>
<dbReference type="PROSITE" id="PS50893">
    <property type="entry name" value="ABC_TRANSPORTER_2"/>
    <property type="match status" value="1"/>
</dbReference>
<gene>
    <name evidence="6" type="ORF">ERS019209_00072</name>
    <name evidence="7" type="ORF">SAMEA3389245_01494</name>
</gene>
<keyword evidence="4 6" id="KW-0067">ATP-binding</keyword>
<evidence type="ECO:0000313" key="6">
    <source>
        <dbReference type="EMBL" id="CEX61619.1"/>
    </source>
</evidence>
<dbReference type="Pfam" id="PF00005">
    <property type="entry name" value="ABC_tran"/>
    <property type="match status" value="1"/>
</dbReference>
<evidence type="ECO:0000256" key="4">
    <source>
        <dbReference type="ARBA" id="ARBA00022840"/>
    </source>
</evidence>
<comment type="caution">
    <text evidence="6">The sequence shown here is derived from an EMBL/GenBank/DDBJ whole genome shotgun (WGS) entry which is preliminary data.</text>
</comment>
<dbReference type="Proteomes" id="UP000048507">
    <property type="component" value="Unassembled WGS sequence"/>
</dbReference>
<reference evidence="6 8" key="1">
    <citation type="submission" date="2015-03" db="EMBL/GenBank/DDBJ databases">
        <authorList>
            <consortium name="Pathogen Informatics"/>
            <person name="Murphy D."/>
        </authorList>
    </citation>
    <scope>NUCLEOTIDE SEQUENCE [LARGE SCALE GENOMIC DNA]</scope>
    <source>
        <strain evidence="6">SMRU51</strain>
        <strain evidence="8">type strain: N</strain>
    </source>
</reference>
<sequence length="311" mass="34370">MRNPVIQTSNLSKSYDGKIVLDKIGFTLKQGEIYGLLGRNGAGKTTFIKAILGLTAMDSGEVKILSEKLSGDFSKDLLSQIGVVLDSASFYPNLTGPENLSIFARLRGVSLKQVEQALQVVGLDGENKKLFKQYSLGMKQRLAIANAIMHQPKILILDEPTNGLDPIGILEMRRYLKELSTNHGISILISSHIISELEKLVDRVGILHDARLIAEKTMQELIDGAEKRKIHLIISDASQAKEVLCRINLQEQISILSDIELELQGESPTFDIAVVSNALKDNGIVLKEYYYKNNESLEDYFKRVTGGEGIA</sequence>
<evidence type="ECO:0000256" key="1">
    <source>
        <dbReference type="ARBA" id="ARBA00005417"/>
    </source>
</evidence>
<protein>
    <submittedName>
        <fullName evidence="6">Lantibiotic ABC transporter ATP-binding protein</fullName>
        <ecNumber evidence="6">3.6.3.-</ecNumber>
    </submittedName>
</protein>
<dbReference type="InterPro" id="IPR003593">
    <property type="entry name" value="AAA+_ATPase"/>
</dbReference>
<feature type="domain" description="ABC transporter" evidence="5">
    <location>
        <begin position="6"/>
        <end position="234"/>
    </location>
</feature>
<organism evidence="6 8">
    <name type="scientific">Streptococcus pneumoniae</name>
    <dbReference type="NCBI Taxonomy" id="1313"/>
    <lineage>
        <taxon>Bacteria</taxon>
        <taxon>Bacillati</taxon>
        <taxon>Bacillota</taxon>
        <taxon>Bacilli</taxon>
        <taxon>Lactobacillales</taxon>
        <taxon>Streptococcaceae</taxon>
        <taxon>Streptococcus</taxon>
    </lineage>
</organism>
<dbReference type="Proteomes" id="UP000405447">
    <property type="component" value="Unassembled WGS sequence"/>
</dbReference>